<organism evidence="2 3">
    <name type="scientific">Carya illinoinensis</name>
    <name type="common">Pecan</name>
    <dbReference type="NCBI Taxonomy" id="32201"/>
    <lineage>
        <taxon>Eukaryota</taxon>
        <taxon>Viridiplantae</taxon>
        <taxon>Streptophyta</taxon>
        <taxon>Embryophyta</taxon>
        <taxon>Tracheophyta</taxon>
        <taxon>Spermatophyta</taxon>
        <taxon>Magnoliopsida</taxon>
        <taxon>eudicotyledons</taxon>
        <taxon>Gunneridae</taxon>
        <taxon>Pentapetalae</taxon>
        <taxon>rosids</taxon>
        <taxon>fabids</taxon>
        <taxon>Fagales</taxon>
        <taxon>Juglandaceae</taxon>
        <taxon>Carya</taxon>
    </lineage>
</organism>
<evidence type="ECO:0000313" key="3">
    <source>
        <dbReference type="Proteomes" id="UP000811609"/>
    </source>
</evidence>
<proteinExistence type="predicted"/>
<comment type="caution">
    <text evidence="2">The sequence shown here is derived from an EMBL/GenBank/DDBJ whole genome shotgun (WGS) entry which is preliminary data.</text>
</comment>
<protein>
    <submittedName>
        <fullName evidence="2">Uncharacterized protein</fullName>
    </submittedName>
</protein>
<sequence>MMVTATHLQLALKEPGSSQNRICATGTHLSVHNIPLTSGVRQPMQESTMKRSPKQGKTSFSRHLHLAQYNFHNNQHKKKITKLTTAIQNELSDPTRQLRHNSNTHSNKP</sequence>
<evidence type="ECO:0000313" key="2">
    <source>
        <dbReference type="EMBL" id="KAG6637196.1"/>
    </source>
</evidence>
<gene>
    <name evidence="2" type="ORF">CIPAW_11G162700</name>
</gene>
<reference evidence="2" key="1">
    <citation type="submission" date="2020-12" db="EMBL/GenBank/DDBJ databases">
        <title>WGS assembly of Carya illinoinensis cv. Pawnee.</title>
        <authorList>
            <person name="Platts A."/>
            <person name="Shu S."/>
            <person name="Wright S."/>
            <person name="Barry K."/>
            <person name="Edger P."/>
            <person name="Pires J.C."/>
            <person name="Schmutz J."/>
        </authorList>
    </citation>
    <scope>NUCLEOTIDE SEQUENCE</scope>
    <source>
        <tissue evidence="2">Leaf</tissue>
    </source>
</reference>
<dbReference type="Proteomes" id="UP000811609">
    <property type="component" value="Chromosome 11"/>
</dbReference>
<feature type="compositionally biased region" description="Polar residues" evidence="1">
    <location>
        <begin position="36"/>
        <end position="47"/>
    </location>
</feature>
<name>A0A8T1NYC6_CARIL</name>
<feature type="region of interest" description="Disordered" evidence="1">
    <location>
        <begin position="36"/>
        <end position="59"/>
    </location>
</feature>
<keyword evidence="3" id="KW-1185">Reference proteome</keyword>
<dbReference type="AlphaFoldDB" id="A0A8T1NYC6"/>
<accession>A0A8T1NYC6</accession>
<dbReference type="EMBL" id="CM031819">
    <property type="protein sequence ID" value="KAG6637196.1"/>
    <property type="molecule type" value="Genomic_DNA"/>
</dbReference>
<feature type="region of interest" description="Disordered" evidence="1">
    <location>
        <begin position="89"/>
        <end position="109"/>
    </location>
</feature>
<evidence type="ECO:0000256" key="1">
    <source>
        <dbReference type="SAM" id="MobiDB-lite"/>
    </source>
</evidence>